<dbReference type="GO" id="GO:0019888">
    <property type="term" value="F:protein phosphatase regulator activity"/>
    <property type="evidence" value="ECO:0007669"/>
    <property type="project" value="InterPro"/>
</dbReference>
<reference evidence="1" key="1">
    <citation type="submission" date="2023-02" db="EMBL/GenBank/DDBJ databases">
        <title>Genome of toxic invasive species Heracleum sosnowskyi carries increased number of genes despite the absence of recent whole-genome duplications.</title>
        <authorList>
            <person name="Schelkunov M."/>
            <person name="Shtratnikova V."/>
            <person name="Makarenko M."/>
            <person name="Klepikova A."/>
            <person name="Omelchenko D."/>
            <person name="Novikova G."/>
            <person name="Obukhova E."/>
            <person name="Bogdanov V."/>
            <person name="Penin A."/>
            <person name="Logacheva M."/>
        </authorList>
    </citation>
    <scope>NUCLEOTIDE SEQUENCE</scope>
    <source>
        <strain evidence="1">Hsosn_3</strain>
        <tissue evidence="1">Leaf</tissue>
    </source>
</reference>
<dbReference type="InterPro" id="IPR016024">
    <property type="entry name" value="ARM-type_fold"/>
</dbReference>
<dbReference type="FunFam" id="1.25.10.10:FF:000548">
    <property type="entry name" value="Serine/threonine protein phosphatase 2A regulatory subunit"/>
    <property type="match status" value="1"/>
</dbReference>
<dbReference type="Pfam" id="PF01603">
    <property type="entry name" value="B56"/>
    <property type="match status" value="1"/>
</dbReference>
<name>A0AAD8JEE4_9APIA</name>
<dbReference type="EMBL" id="JAUIZM010000001">
    <property type="protein sequence ID" value="KAK1402654.1"/>
    <property type="molecule type" value="Genomic_DNA"/>
</dbReference>
<evidence type="ECO:0000313" key="2">
    <source>
        <dbReference type="Proteomes" id="UP001237642"/>
    </source>
</evidence>
<evidence type="ECO:0000313" key="1">
    <source>
        <dbReference type="EMBL" id="KAK1402654.1"/>
    </source>
</evidence>
<protein>
    <submittedName>
        <fullName evidence="1">Serine/threonine protein phosphatase 2A regulatory subunit</fullName>
    </submittedName>
</protein>
<dbReference type="Gene3D" id="1.25.10.10">
    <property type="entry name" value="Leucine-rich Repeat Variant"/>
    <property type="match status" value="1"/>
</dbReference>
<dbReference type="InterPro" id="IPR002554">
    <property type="entry name" value="PP2A_B56"/>
</dbReference>
<dbReference type="AlphaFoldDB" id="A0AAD8JEE4"/>
<organism evidence="1 2">
    <name type="scientific">Heracleum sosnowskyi</name>
    <dbReference type="NCBI Taxonomy" id="360622"/>
    <lineage>
        <taxon>Eukaryota</taxon>
        <taxon>Viridiplantae</taxon>
        <taxon>Streptophyta</taxon>
        <taxon>Embryophyta</taxon>
        <taxon>Tracheophyta</taxon>
        <taxon>Spermatophyta</taxon>
        <taxon>Magnoliopsida</taxon>
        <taxon>eudicotyledons</taxon>
        <taxon>Gunneridae</taxon>
        <taxon>Pentapetalae</taxon>
        <taxon>asterids</taxon>
        <taxon>campanulids</taxon>
        <taxon>Apiales</taxon>
        <taxon>Apiaceae</taxon>
        <taxon>Apioideae</taxon>
        <taxon>apioid superclade</taxon>
        <taxon>Tordylieae</taxon>
        <taxon>Tordyliinae</taxon>
        <taxon>Heracleum</taxon>
    </lineage>
</organism>
<gene>
    <name evidence="1" type="ORF">POM88_002259</name>
</gene>
<dbReference type="PANTHER" id="PTHR10257">
    <property type="entry name" value="SERINE/THREONINE PROTEIN PHOSPHATASE 2A PP2A REGULATORY SUBUNIT B"/>
    <property type="match status" value="1"/>
</dbReference>
<dbReference type="SUPFAM" id="SSF48371">
    <property type="entry name" value="ARM repeat"/>
    <property type="match status" value="1"/>
</dbReference>
<proteinExistence type="predicted"/>
<keyword evidence="2" id="KW-1185">Reference proteome</keyword>
<accession>A0AAD8JEE4</accession>
<dbReference type="Proteomes" id="UP001237642">
    <property type="component" value="Unassembled WGS sequence"/>
</dbReference>
<reference evidence="1" key="2">
    <citation type="submission" date="2023-05" db="EMBL/GenBank/DDBJ databases">
        <authorList>
            <person name="Schelkunov M.I."/>
        </authorList>
    </citation>
    <scope>NUCLEOTIDE SEQUENCE</scope>
    <source>
        <strain evidence="1">Hsosn_3</strain>
        <tissue evidence="1">Leaf</tissue>
    </source>
</reference>
<dbReference type="PANTHER" id="PTHR10257:SF28">
    <property type="entry name" value="SERINE_THREONINE PROTEIN PHOSPHATASE 2A REGULATORY SUBUNIT"/>
    <property type="match status" value="1"/>
</dbReference>
<dbReference type="GO" id="GO:0007165">
    <property type="term" value="P:signal transduction"/>
    <property type="evidence" value="ECO:0007669"/>
    <property type="project" value="InterPro"/>
</dbReference>
<comment type="caution">
    <text evidence="1">The sequence shown here is derived from an EMBL/GenBank/DDBJ whole genome shotgun (WGS) entry which is preliminary data.</text>
</comment>
<dbReference type="GO" id="GO:0000159">
    <property type="term" value="C:protein phosphatase type 2A complex"/>
    <property type="evidence" value="ECO:0007669"/>
    <property type="project" value="InterPro"/>
</dbReference>
<sequence length="468" mass="54015">MGAQRKSPSVSRTKNSITLQYLFDLDSRSNVGSKLLANENSGSTSSADSEDEEIMSVISYCTVTYSFDDPSEVASHFDLKRLKLIQLLSIIKTLKKPLEDQILQPLFHMLSSNLFRPLPPPCNTSITSILPDDDDLVATSTAAWPHLQLIYDILLRLIISMEAKDLRDCIDQSFITNLLYLFQSEDPRERESLKNVYHRIYSKFTFYRALMRKGMNDVFLYYVFETDDQRHWGIGDLLEIWGSIINGFTIPLKEEHKLFLMRVLIPLHKPTSMQAYHRQLSYCVSQFVQKEPVLGGIAIRGILKYWPVTNCQKEILLIGELEELVEYIDPGQYRKFAFPICSKITKCSNSGNSQVAERALYVWNNEYMVKMASQAMDDVFPMLVEGIQNNLKTHWSKGVQQLTENVKVMLEEIEPSLYKKCLQKLKFQNSATQLEEMRRKKEWDRIESAAARNEVLLLQQLLHTSVSH</sequence>
<dbReference type="InterPro" id="IPR011989">
    <property type="entry name" value="ARM-like"/>
</dbReference>